<dbReference type="EMBL" id="EF676770">
    <property type="protein sequence ID" value="ABR16652.1"/>
    <property type="molecule type" value="mRNA"/>
</dbReference>
<protein>
    <submittedName>
        <fullName evidence="2">Uncharacterized protein</fullName>
    </submittedName>
</protein>
<dbReference type="PANTHER" id="PTHR31008:SF15">
    <property type="entry name" value="GPI-ANCHORED ADHESIN-LIKE PROTEIN"/>
    <property type="match status" value="1"/>
</dbReference>
<name>B8LLX2_PICSI</name>
<reference evidence="2" key="1">
    <citation type="submission" date="2007-06" db="EMBL/GenBank/DDBJ databases">
        <title>Full length cDNA sequences from Sitka Spruce (Picea sitchensis).</title>
        <authorList>
            <person name="Ralph S.G."/>
            <person name="Chun H.E."/>
            <person name="Liao N."/>
            <person name="Ali J."/>
            <person name="Reid K."/>
            <person name="Kolosova N."/>
            <person name="Cooper N."/>
            <person name="Cullis C."/>
            <person name="Jancsik S."/>
            <person name="Moore R."/>
            <person name="Mayo M."/>
            <person name="Wagner S."/>
            <person name="Holt R.A."/>
            <person name="Jones S.J.M."/>
            <person name="Marra M.A."/>
            <person name="Ritland C.E."/>
            <person name="Ritland K."/>
            <person name="Bohlmann J."/>
        </authorList>
    </citation>
    <scope>NUCLEOTIDE SEQUENCE</scope>
    <source>
        <tissue evidence="2">Green portion of the leader tissue</tissue>
    </source>
</reference>
<proteinExistence type="evidence at transcript level"/>
<dbReference type="AlphaFoldDB" id="B8LLX2"/>
<evidence type="ECO:0000313" key="2">
    <source>
        <dbReference type="EMBL" id="ABR16652.1"/>
    </source>
</evidence>
<feature type="compositionally biased region" description="Basic and acidic residues" evidence="1">
    <location>
        <begin position="110"/>
        <end position="124"/>
    </location>
</feature>
<sequence>MLAADTDVDESRKKWGTAQKPILVSQQPQKDAPKGFKKLLKFGRKSRYETATTDWVSVTECDEDTEESKDPSRRNGDGLLQRGAQAKGIGPGKLSSERSYNLGGVNSFGERSHEQSPVTREEHLSGSTLPKAPRSFFSLSSFRSKGGDSKSR</sequence>
<feature type="region of interest" description="Disordered" evidence="1">
    <location>
        <begin position="60"/>
        <end position="152"/>
    </location>
</feature>
<dbReference type="PANTHER" id="PTHR31008">
    <property type="entry name" value="COP1-INTERACTING PROTEIN-RELATED"/>
    <property type="match status" value="1"/>
</dbReference>
<organism evidence="2">
    <name type="scientific">Picea sitchensis</name>
    <name type="common">Sitka spruce</name>
    <name type="synonym">Pinus sitchensis</name>
    <dbReference type="NCBI Taxonomy" id="3332"/>
    <lineage>
        <taxon>Eukaryota</taxon>
        <taxon>Viridiplantae</taxon>
        <taxon>Streptophyta</taxon>
        <taxon>Embryophyta</taxon>
        <taxon>Tracheophyta</taxon>
        <taxon>Spermatophyta</taxon>
        <taxon>Pinopsida</taxon>
        <taxon>Pinidae</taxon>
        <taxon>Conifers I</taxon>
        <taxon>Pinales</taxon>
        <taxon>Pinaceae</taxon>
        <taxon>Picea</taxon>
    </lineage>
</organism>
<evidence type="ECO:0000256" key="1">
    <source>
        <dbReference type="SAM" id="MobiDB-lite"/>
    </source>
</evidence>
<accession>B8LLX2</accession>
<feature type="region of interest" description="Disordered" evidence="1">
    <location>
        <begin position="1"/>
        <end position="36"/>
    </location>
</feature>
<feature type="compositionally biased region" description="Low complexity" evidence="1">
    <location>
        <begin position="134"/>
        <end position="144"/>
    </location>
</feature>